<dbReference type="RefSeq" id="XP_031559853.1">
    <property type="nucleotide sequence ID" value="XM_031703993.1"/>
</dbReference>
<keyword evidence="4 6" id="KW-1133">Transmembrane helix</keyword>
<evidence type="ECO:0000256" key="6">
    <source>
        <dbReference type="SAM" id="Phobius"/>
    </source>
</evidence>
<sequence>MANEGKSGDELANDEIATHEKYTSFESKYNRPRASLKWLLLDVVCFAVVGLPILVLFLIGVPYKRGFNCHDDSINKPFKKSTVSSPLATAVGLILPGITFVLIEYFLHRSKNQKVANAKDVGPVIYIGPIKLNSLLLKLLKITIVFLFGAAVNVLLTDVGKYGVGRLRPHFLFVCKPKMGVISNCTEGEYITGDVCTGDESLIRQARLSFPSGHSSFAAYTMVFLVLYLQARLNISSSLLLKPVLQIAALILALLCGISRVSDYKHHWSDVLSGFILGTMVAYMVVWKLLKWFKNISGEKQKMSLKDIV</sequence>
<dbReference type="Gene3D" id="1.20.144.10">
    <property type="entry name" value="Phosphatidic acid phosphatase type 2/haloperoxidase"/>
    <property type="match status" value="1"/>
</dbReference>
<accession>A0A6P8HWU1</accession>
<keyword evidence="8" id="KW-1185">Reference proteome</keyword>
<reference evidence="9" key="1">
    <citation type="submission" date="2025-08" db="UniProtKB">
        <authorList>
            <consortium name="RefSeq"/>
        </authorList>
    </citation>
    <scope>IDENTIFICATION</scope>
    <source>
        <tissue evidence="9">Tentacle</tissue>
    </source>
</reference>
<dbReference type="GO" id="GO:0006644">
    <property type="term" value="P:phospholipid metabolic process"/>
    <property type="evidence" value="ECO:0007669"/>
    <property type="project" value="InterPro"/>
</dbReference>
<feature type="transmembrane region" description="Helical" evidence="6">
    <location>
        <begin position="38"/>
        <end position="63"/>
    </location>
</feature>
<keyword evidence="3 6" id="KW-0812">Transmembrane</keyword>
<evidence type="ECO:0000313" key="8">
    <source>
        <dbReference type="Proteomes" id="UP000515163"/>
    </source>
</evidence>
<feature type="transmembrane region" description="Helical" evidence="6">
    <location>
        <begin position="214"/>
        <end position="231"/>
    </location>
</feature>
<feature type="transmembrane region" description="Helical" evidence="6">
    <location>
        <begin position="135"/>
        <end position="156"/>
    </location>
</feature>
<feature type="transmembrane region" description="Helical" evidence="6">
    <location>
        <begin position="243"/>
        <end position="262"/>
    </location>
</feature>
<feature type="transmembrane region" description="Helical" evidence="6">
    <location>
        <begin position="268"/>
        <end position="290"/>
    </location>
</feature>
<evidence type="ECO:0000256" key="5">
    <source>
        <dbReference type="ARBA" id="ARBA00023136"/>
    </source>
</evidence>
<feature type="transmembrane region" description="Helical" evidence="6">
    <location>
        <begin position="83"/>
        <end position="107"/>
    </location>
</feature>
<dbReference type="GeneID" id="116296032"/>
<dbReference type="GO" id="GO:0008195">
    <property type="term" value="F:phosphatidate phosphatase activity"/>
    <property type="evidence" value="ECO:0007669"/>
    <property type="project" value="TreeGrafter"/>
</dbReference>
<dbReference type="KEGG" id="aten:116296032"/>
<comment type="similarity">
    <text evidence="2">Belongs to the PA-phosphatase related phosphoesterase family.</text>
</comment>
<gene>
    <name evidence="9" type="primary">LOC116296032</name>
</gene>
<dbReference type="InterPro" id="IPR043216">
    <property type="entry name" value="PAP-like"/>
</dbReference>
<dbReference type="InterPro" id="IPR000326">
    <property type="entry name" value="PAP2/HPO"/>
</dbReference>
<dbReference type="SMART" id="SM00014">
    <property type="entry name" value="acidPPc"/>
    <property type="match status" value="1"/>
</dbReference>
<dbReference type="PANTHER" id="PTHR10165:SF103">
    <property type="entry name" value="PHOSPHOLIPID PHOSPHATASE HOMOLOG 1.2 HOMOLOG"/>
    <property type="match status" value="1"/>
</dbReference>
<dbReference type="Pfam" id="PF01569">
    <property type="entry name" value="PAP2"/>
    <property type="match status" value="1"/>
</dbReference>
<evidence type="ECO:0000259" key="7">
    <source>
        <dbReference type="SMART" id="SM00014"/>
    </source>
</evidence>
<evidence type="ECO:0000256" key="2">
    <source>
        <dbReference type="ARBA" id="ARBA00008816"/>
    </source>
</evidence>
<organism evidence="8 9">
    <name type="scientific">Actinia tenebrosa</name>
    <name type="common">Australian red waratah sea anemone</name>
    <dbReference type="NCBI Taxonomy" id="6105"/>
    <lineage>
        <taxon>Eukaryota</taxon>
        <taxon>Metazoa</taxon>
        <taxon>Cnidaria</taxon>
        <taxon>Anthozoa</taxon>
        <taxon>Hexacorallia</taxon>
        <taxon>Actiniaria</taxon>
        <taxon>Actiniidae</taxon>
        <taxon>Actinia</taxon>
    </lineage>
</organism>
<protein>
    <submittedName>
        <fullName evidence="9">Phospholipid phosphatase 1-like</fullName>
    </submittedName>
</protein>
<dbReference type="Proteomes" id="UP000515163">
    <property type="component" value="Unplaced"/>
</dbReference>
<proteinExistence type="inferred from homology"/>
<dbReference type="GO" id="GO:0005886">
    <property type="term" value="C:plasma membrane"/>
    <property type="evidence" value="ECO:0007669"/>
    <property type="project" value="TreeGrafter"/>
</dbReference>
<dbReference type="AlphaFoldDB" id="A0A6P8HWU1"/>
<evidence type="ECO:0000256" key="1">
    <source>
        <dbReference type="ARBA" id="ARBA00004141"/>
    </source>
</evidence>
<keyword evidence="5 6" id="KW-0472">Membrane</keyword>
<dbReference type="FunCoup" id="A0A6P8HWU1">
    <property type="interactions" value="1091"/>
</dbReference>
<dbReference type="InParanoid" id="A0A6P8HWU1"/>
<evidence type="ECO:0000256" key="3">
    <source>
        <dbReference type="ARBA" id="ARBA00022692"/>
    </source>
</evidence>
<dbReference type="PANTHER" id="PTHR10165">
    <property type="entry name" value="LIPID PHOSPHATE PHOSPHATASE"/>
    <property type="match status" value="1"/>
</dbReference>
<name>A0A6P8HWU1_ACTTE</name>
<evidence type="ECO:0000256" key="4">
    <source>
        <dbReference type="ARBA" id="ARBA00022989"/>
    </source>
</evidence>
<dbReference type="OrthoDB" id="8907274at2759"/>
<dbReference type="GO" id="GO:0046839">
    <property type="term" value="P:phospholipid dephosphorylation"/>
    <property type="evidence" value="ECO:0007669"/>
    <property type="project" value="TreeGrafter"/>
</dbReference>
<evidence type="ECO:0000313" key="9">
    <source>
        <dbReference type="RefSeq" id="XP_031559853.1"/>
    </source>
</evidence>
<dbReference type="InterPro" id="IPR036938">
    <property type="entry name" value="PAP2/HPO_sf"/>
</dbReference>
<dbReference type="SUPFAM" id="SSF48317">
    <property type="entry name" value="Acid phosphatase/Vanadium-dependent haloperoxidase"/>
    <property type="match status" value="1"/>
</dbReference>
<dbReference type="GO" id="GO:0007165">
    <property type="term" value="P:signal transduction"/>
    <property type="evidence" value="ECO:0007669"/>
    <property type="project" value="TreeGrafter"/>
</dbReference>
<feature type="domain" description="Phosphatidic acid phosphatase type 2/haloperoxidase" evidence="7">
    <location>
        <begin position="143"/>
        <end position="286"/>
    </location>
</feature>
<comment type="subcellular location">
    <subcellularLocation>
        <location evidence="1">Membrane</location>
        <topology evidence="1">Multi-pass membrane protein</topology>
    </subcellularLocation>
</comment>
<dbReference type="CDD" id="cd03384">
    <property type="entry name" value="PAP2_wunen"/>
    <property type="match status" value="1"/>
</dbReference>